<dbReference type="AlphaFoldDB" id="A0A9N9HF02"/>
<proteinExistence type="predicted"/>
<sequence>LELDAFFRENQIALEVQGKQHRYYHTSWYKDVKNSKTLLIVIGKKDPYARIMESSSLKY</sequence>
<reference evidence="1" key="1">
    <citation type="submission" date="2021-06" db="EMBL/GenBank/DDBJ databases">
        <authorList>
            <person name="Kallberg Y."/>
            <person name="Tangrot J."/>
            <person name="Rosling A."/>
        </authorList>
    </citation>
    <scope>NUCLEOTIDE SEQUENCE</scope>
    <source>
        <strain evidence="1">MT106</strain>
    </source>
</reference>
<evidence type="ECO:0000313" key="2">
    <source>
        <dbReference type="Proteomes" id="UP000789831"/>
    </source>
</evidence>
<dbReference type="EMBL" id="CAJVPL010011335">
    <property type="protein sequence ID" value="CAG8683845.1"/>
    <property type="molecule type" value="Genomic_DNA"/>
</dbReference>
<gene>
    <name evidence="1" type="ORF">AGERDE_LOCUS12792</name>
</gene>
<comment type="caution">
    <text evidence="1">The sequence shown here is derived from an EMBL/GenBank/DDBJ whole genome shotgun (WGS) entry which is preliminary data.</text>
</comment>
<dbReference type="Proteomes" id="UP000789831">
    <property type="component" value="Unassembled WGS sequence"/>
</dbReference>
<organism evidence="1 2">
    <name type="scientific">Ambispora gerdemannii</name>
    <dbReference type="NCBI Taxonomy" id="144530"/>
    <lineage>
        <taxon>Eukaryota</taxon>
        <taxon>Fungi</taxon>
        <taxon>Fungi incertae sedis</taxon>
        <taxon>Mucoromycota</taxon>
        <taxon>Glomeromycotina</taxon>
        <taxon>Glomeromycetes</taxon>
        <taxon>Archaeosporales</taxon>
        <taxon>Ambisporaceae</taxon>
        <taxon>Ambispora</taxon>
    </lineage>
</organism>
<accession>A0A9N9HF02</accession>
<feature type="non-terminal residue" evidence="1">
    <location>
        <position position="59"/>
    </location>
</feature>
<protein>
    <submittedName>
        <fullName evidence="1">9459_t:CDS:1</fullName>
    </submittedName>
</protein>
<name>A0A9N9HF02_9GLOM</name>
<keyword evidence="2" id="KW-1185">Reference proteome</keyword>
<feature type="non-terminal residue" evidence="1">
    <location>
        <position position="1"/>
    </location>
</feature>
<evidence type="ECO:0000313" key="1">
    <source>
        <dbReference type="EMBL" id="CAG8683845.1"/>
    </source>
</evidence>